<evidence type="ECO:0000256" key="3">
    <source>
        <dbReference type="RuleBase" id="RU003476"/>
    </source>
</evidence>
<evidence type="ECO:0000313" key="5">
    <source>
        <dbReference type="EMBL" id="GLG06272.1"/>
    </source>
</evidence>
<evidence type="ECO:0000313" key="6">
    <source>
        <dbReference type="Proteomes" id="UP001145145"/>
    </source>
</evidence>
<dbReference type="InterPro" id="IPR020476">
    <property type="entry name" value="Nudix_hydrolase"/>
</dbReference>
<evidence type="ECO:0000256" key="1">
    <source>
        <dbReference type="ARBA" id="ARBA00001946"/>
    </source>
</evidence>
<accession>A0A9W6CBP5</accession>
<dbReference type="Pfam" id="PF00293">
    <property type="entry name" value="NUDIX"/>
    <property type="match status" value="1"/>
</dbReference>
<dbReference type="EMBL" id="BSBO01000059">
    <property type="protein sequence ID" value="GLG06272.1"/>
    <property type="molecule type" value="Genomic_DNA"/>
</dbReference>
<keyword evidence="6" id="KW-1185">Reference proteome</keyword>
<dbReference type="PROSITE" id="PS00893">
    <property type="entry name" value="NUDIX_BOX"/>
    <property type="match status" value="1"/>
</dbReference>
<dbReference type="SUPFAM" id="SSF55811">
    <property type="entry name" value="Nudix"/>
    <property type="match status" value="1"/>
</dbReference>
<dbReference type="InterPro" id="IPR015797">
    <property type="entry name" value="NUDIX_hydrolase-like_dom_sf"/>
</dbReference>
<dbReference type="AlphaFoldDB" id="A0A9W6CBP5"/>
<dbReference type="Proteomes" id="UP001145145">
    <property type="component" value="Unassembled WGS sequence"/>
</dbReference>
<dbReference type="PANTHER" id="PTHR43046:SF14">
    <property type="entry name" value="MUTT_NUDIX FAMILY PROTEIN"/>
    <property type="match status" value="1"/>
</dbReference>
<evidence type="ECO:0000259" key="4">
    <source>
        <dbReference type="PROSITE" id="PS51462"/>
    </source>
</evidence>
<dbReference type="InterPro" id="IPR000086">
    <property type="entry name" value="NUDIX_hydrolase_dom"/>
</dbReference>
<comment type="similarity">
    <text evidence="3">Belongs to the Nudix hydrolase family.</text>
</comment>
<reference evidence="5 6" key="1">
    <citation type="journal article" date="2023" name="Int. J. Syst. Evol. Microbiol.">
        <title>Sellimonas catena sp. nov., isolated from human faeces.</title>
        <authorList>
            <person name="Hisatomi A."/>
            <person name="Ohkuma M."/>
            <person name="Sakamoto M."/>
        </authorList>
    </citation>
    <scope>NUCLEOTIDE SEQUENCE [LARGE SCALE GENOMIC DNA]</scope>
    <source>
        <strain evidence="5 6">12EGH17</strain>
    </source>
</reference>
<dbReference type="PROSITE" id="PS51462">
    <property type="entry name" value="NUDIX"/>
    <property type="match status" value="1"/>
</dbReference>
<dbReference type="CDD" id="cd02883">
    <property type="entry name" value="NUDIX_Hydrolase"/>
    <property type="match status" value="1"/>
</dbReference>
<gene>
    <name evidence="5" type="ORF">Selli1_34460</name>
</gene>
<feature type="domain" description="Nudix hydrolase" evidence="4">
    <location>
        <begin position="22"/>
        <end position="154"/>
    </location>
</feature>
<sequence length="165" mass="19203">MDINHMETINIYGDNRFAEHTKIREACRGIVVKDGNILLSYMENSDLWMIPGGGVEAGESYEDCCIRELAEETGILVKPLYCSLIINEYYKEYLYSSRYFICEADGHTERSLTEQEEQEGLEPRWVPVEKAIEIFAKHQEYGHMEMKSGMYFREYKALTACLLNE</sequence>
<evidence type="ECO:0000256" key="2">
    <source>
        <dbReference type="ARBA" id="ARBA00022801"/>
    </source>
</evidence>
<comment type="caution">
    <text evidence="5">The sequence shown here is derived from an EMBL/GenBank/DDBJ whole genome shotgun (WGS) entry which is preliminary data.</text>
</comment>
<dbReference type="PANTHER" id="PTHR43046">
    <property type="entry name" value="GDP-MANNOSE MANNOSYL HYDROLASE"/>
    <property type="match status" value="1"/>
</dbReference>
<protein>
    <recommendedName>
        <fullName evidence="4">Nudix hydrolase domain-containing protein</fullName>
    </recommendedName>
</protein>
<dbReference type="Gene3D" id="3.90.79.10">
    <property type="entry name" value="Nucleoside Triphosphate Pyrophosphohydrolase"/>
    <property type="match status" value="1"/>
</dbReference>
<comment type="cofactor">
    <cofactor evidence="1">
        <name>Mg(2+)</name>
        <dbReference type="ChEBI" id="CHEBI:18420"/>
    </cofactor>
</comment>
<name>A0A9W6CBP5_9FIRM</name>
<proteinExistence type="inferred from homology"/>
<organism evidence="5 6">
    <name type="scientific">Sellimonas catena</name>
    <dbReference type="NCBI Taxonomy" id="2994035"/>
    <lineage>
        <taxon>Bacteria</taxon>
        <taxon>Bacillati</taxon>
        <taxon>Bacillota</taxon>
        <taxon>Clostridia</taxon>
        <taxon>Lachnospirales</taxon>
        <taxon>Lachnospiraceae</taxon>
        <taxon>Sellimonas</taxon>
    </lineage>
</organism>
<dbReference type="InterPro" id="IPR020084">
    <property type="entry name" value="NUDIX_hydrolase_CS"/>
</dbReference>
<dbReference type="RefSeq" id="WP_281874321.1">
    <property type="nucleotide sequence ID" value="NZ_BSBO01000059.1"/>
</dbReference>
<dbReference type="GO" id="GO:0016787">
    <property type="term" value="F:hydrolase activity"/>
    <property type="evidence" value="ECO:0007669"/>
    <property type="project" value="UniProtKB-KW"/>
</dbReference>
<keyword evidence="2 3" id="KW-0378">Hydrolase</keyword>
<dbReference type="PRINTS" id="PR00502">
    <property type="entry name" value="NUDIXFAMILY"/>
</dbReference>